<name>A0A4Y3KFU7_CELUD</name>
<protein>
    <submittedName>
        <fullName evidence="1">Uncharacterized protein</fullName>
    </submittedName>
</protein>
<dbReference type="EMBL" id="BJLP01000037">
    <property type="protein sequence ID" value="GEA81780.1"/>
    <property type="molecule type" value="Genomic_DNA"/>
</dbReference>
<sequence>MGEDVPGLQLFTELSASDRWLRTRHEPTADDRLRPGRVLARVAEHYAATAEVVPPRPEPGSPLAEDDAALGIYVLSHGVALAHGVAMDHLEAIRGTIQDAQRTHPWAEHTLARAALESACTALWLIGPDDPAERRHRRVRQLYNNSDEGRKASKLLGGDKLQSGRTFDEVLEEFRSLAPDSRSVKSWTYRDVVRGAAQHCGSDSDLFELLWRIQSGLAHGKSWATLATLEQEVTGTADGVAEVRFTTDVEQLMPVVAITLNTCVAAWGRYLELARAPRP</sequence>
<organism evidence="1 2">
    <name type="scientific">Cellulomonas uda</name>
    <dbReference type="NCBI Taxonomy" id="1714"/>
    <lineage>
        <taxon>Bacteria</taxon>
        <taxon>Bacillati</taxon>
        <taxon>Actinomycetota</taxon>
        <taxon>Actinomycetes</taxon>
        <taxon>Micrococcales</taxon>
        <taxon>Cellulomonadaceae</taxon>
        <taxon>Cellulomonas</taxon>
    </lineage>
</organism>
<evidence type="ECO:0000313" key="2">
    <source>
        <dbReference type="Proteomes" id="UP000315842"/>
    </source>
</evidence>
<accession>A0A4Y3KFU7</accession>
<evidence type="ECO:0000313" key="1">
    <source>
        <dbReference type="EMBL" id="GEA81780.1"/>
    </source>
</evidence>
<dbReference type="RefSeq" id="WP_094181090.1">
    <property type="nucleotide sequence ID" value="NZ_BJLP01000037.1"/>
</dbReference>
<keyword evidence="2" id="KW-1185">Reference proteome</keyword>
<proteinExistence type="predicted"/>
<dbReference type="AlphaFoldDB" id="A0A4Y3KFU7"/>
<reference evidence="1 2" key="1">
    <citation type="submission" date="2019-06" db="EMBL/GenBank/DDBJ databases">
        <title>Whole genome shotgun sequence of Cellulomonas uda NBRC 3747.</title>
        <authorList>
            <person name="Hosoyama A."/>
            <person name="Uohara A."/>
            <person name="Ohji S."/>
            <person name="Ichikawa N."/>
        </authorList>
    </citation>
    <scope>NUCLEOTIDE SEQUENCE [LARGE SCALE GENOMIC DNA]</scope>
    <source>
        <strain evidence="1 2">NBRC 3747</strain>
    </source>
</reference>
<comment type="caution">
    <text evidence="1">The sequence shown here is derived from an EMBL/GenBank/DDBJ whole genome shotgun (WGS) entry which is preliminary data.</text>
</comment>
<dbReference type="Proteomes" id="UP000315842">
    <property type="component" value="Unassembled WGS sequence"/>
</dbReference>
<gene>
    <name evidence="1" type="ORF">CUD01_22240</name>
</gene>